<dbReference type="PANTHER" id="PTHR35342">
    <property type="entry name" value="TRICARBOXYLIC TRANSPORT PROTEIN"/>
    <property type="match status" value="1"/>
</dbReference>
<feature type="transmembrane region" description="Helical" evidence="1">
    <location>
        <begin position="16"/>
        <end position="37"/>
    </location>
</feature>
<reference evidence="3" key="1">
    <citation type="submission" date="2018-05" db="EMBL/GenBank/DDBJ databases">
        <authorList>
            <person name="Lanie J.A."/>
            <person name="Ng W.-L."/>
            <person name="Kazmierczak K.M."/>
            <person name="Andrzejewski T.M."/>
            <person name="Davidsen T.M."/>
            <person name="Wayne K.J."/>
            <person name="Tettelin H."/>
            <person name="Glass J.I."/>
            <person name="Rusch D."/>
            <person name="Podicherti R."/>
            <person name="Tsui H.-C.T."/>
            <person name="Winkler M.E."/>
        </authorList>
    </citation>
    <scope>NUCLEOTIDE SEQUENCE</scope>
</reference>
<proteinExistence type="predicted"/>
<organism evidence="3">
    <name type="scientific">marine metagenome</name>
    <dbReference type="NCBI Taxonomy" id="408172"/>
    <lineage>
        <taxon>unclassified sequences</taxon>
        <taxon>metagenomes</taxon>
        <taxon>ecological metagenomes</taxon>
    </lineage>
</organism>
<gene>
    <name evidence="3" type="ORF">METZ01_LOCUS445367</name>
</gene>
<keyword evidence="1" id="KW-0812">Transmembrane</keyword>
<protein>
    <recommendedName>
        <fullName evidence="2">DUF112 domain-containing protein</fullName>
    </recommendedName>
</protein>
<accession>A0A382ZAL5</accession>
<dbReference type="InterPro" id="IPR002823">
    <property type="entry name" value="DUF112_TM"/>
</dbReference>
<evidence type="ECO:0000313" key="3">
    <source>
        <dbReference type="EMBL" id="SVD92513.1"/>
    </source>
</evidence>
<evidence type="ECO:0000259" key="2">
    <source>
        <dbReference type="Pfam" id="PF01970"/>
    </source>
</evidence>
<keyword evidence="1" id="KW-1133">Transmembrane helix</keyword>
<sequence>MENLYLMMAPLFSSKLLIVLFFGTLFGLILGVLPGLGPTTGGALILPFTMTLDPLSAIVLLTSIYCAGTYGGAITAILINTPGTPAAAATCLDGYPLAQKGEAGRALGMATVSSTIGGIFSVVVLVFFAP</sequence>
<feature type="domain" description="DUF112" evidence="2">
    <location>
        <begin position="17"/>
        <end position="130"/>
    </location>
</feature>
<dbReference type="EMBL" id="UINC01182351">
    <property type="protein sequence ID" value="SVD92513.1"/>
    <property type="molecule type" value="Genomic_DNA"/>
</dbReference>
<dbReference type="PANTHER" id="PTHR35342:SF5">
    <property type="entry name" value="TRICARBOXYLIC TRANSPORT PROTEIN"/>
    <property type="match status" value="1"/>
</dbReference>
<feature type="transmembrane region" description="Helical" evidence="1">
    <location>
        <begin position="106"/>
        <end position="129"/>
    </location>
</feature>
<name>A0A382ZAL5_9ZZZZ</name>
<dbReference type="Pfam" id="PF01970">
    <property type="entry name" value="TctA"/>
    <property type="match status" value="1"/>
</dbReference>
<feature type="transmembrane region" description="Helical" evidence="1">
    <location>
        <begin position="57"/>
        <end position="79"/>
    </location>
</feature>
<keyword evidence="1" id="KW-0472">Membrane</keyword>
<feature type="non-terminal residue" evidence="3">
    <location>
        <position position="130"/>
    </location>
</feature>
<dbReference type="AlphaFoldDB" id="A0A382ZAL5"/>
<evidence type="ECO:0000256" key="1">
    <source>
        <dbReference type="SAM" id="Phobius"/>
    </source>
</evidence>